<dbReference type="VEuPathDB" id="TriTrypDB:LpyrH10_03_0380"/>
<proteinExistence type="predicted"/>
<reference evidence="2 3" key="1">
    <citation type="submission" date="2015-07" db="EMBL/GenBank/DDBJ databases">
        <title>High-quality genome of monoxenous trypanosomatid Leptomonas pyrrhocoris.</title>
        <authorList>
            <person name="Flegontov P."/>
            <person name="Butenko A."/>
            <person name="Firsov S."/>
            <person name="Vlcek C."/>
            <person name="Logacheva M.D."/>
            <person name="Field M."/>
            <person name="Filatov D."/>
            <person name="Flegontova O."/>
            <person name="Gerasimov E."/>
            <person name="Jackson A.P."/>
            <person name="Kelly S."/>
            <person name="Opperdoes F."/>
            <person name="O'Reilly A."/>
            <person name="Votypka J."/>
            <person name="Yurchenko V."/>
            <person name="Lukes J."/>
        </authorList>
    </citation>
    <scope>NUCLEOTIDE SEQUENCE [LARGE SCALE GENOMIC DNA]</scope>
    <source>
        <strain evidence="2">H10</strain>
    </source>
</reference>
<evidence type="ECO:0000313" key="2">
    <source>
        <dbReference type="EMBL" id="KPA83614.1"/>
    </source>
</evidence>
<dbReference type="GeneID" id="26902182"/>
<name>A0A0N0VGM6_LEPPY</name>
<protein>
    <recommendedName>
        <fullName evidence="4">Surface antigen-like protein</fullName>
    </recommendedName>
</protein>
<dbReference type="EMBL" id="LGTL01000003">
    <property type="protein sequence ID" value="KPA83614.1"/>
    <property type="molecule type" value="Genomic_DNA"/>
</dbReference>
<dbReference type="OrthoDB" id="246434at2759"/>
<sequence>MPACRAKCSAPAGVRRRAASPAAPRLPGTLILLLASLLLAATCVSASSKHADPSFLSSTVGGGGGAYTLFPITGCGECTVNLSQRWCPSTMRCYPAGNCTCDGPTPCIDLRTCFYGSRPSCRECVDSGGVYCAGGVSAFTPHGKVGAQEVRCYPPESLPSPLSITPDELKRQPPLAVRDASLHTSLPTCGASTCRGGECAHVAADCPAVVSDPLTRSYEVICVVAVLFLSGLVMRNICRLLI</sequence>
<comment type="caution">
    <text evidence="2">The sequence shown here is derived from an EMBL/GenBank/DDBJ whole genome shotgun (WGS) entry which is preliminary data.</text>
</comment>
<feature type="signal peptide" evidence="1">
    <location>
        <begin position="1"/>
        <end position="46"/>
    </location>
</feature>
<accession>A0A0N0VGM6</accession>
<gene>
    <name evidence="2" type="ORF">ABB37_01887</name>
</gene>
<evidence type="ECO:0000256" key="1">
    <source>
        <dbReference type="SAM" id="SignalP"/>
    </source>
</evidence>
<organism evidence="2 3">
    <name type="scientific">Leptomonas pyrrhocoris</name>
    <name type="common">Firebug parasite</name>
    <dbReference type="NCBI Taxonomy" id="157538"/>
    <lineage>
        <taxon>Eukaryota</taxon>
        <taxon>Discoba</taxon>
        <taxon>Euglenozoa</taxon>
        <taxon>Kinetoplastea</taxon>
        <taxon>Metakinetoplastina</taxon>
        <taxon>Trypanosomatida</taxon>
        <taxon>Trypanosomatidae</taxon>
        <taxon>Leishmaniinae</taxon>
        <taxon>Leptomonas</taxon>
    </lineage>
</organism>
<dbReference type="Proteomes" id="UP000037923">
    <property type="component" value="Unassembled WGS sequence"/>
</dbReference>
<feature type="chain" id="PRO_5005860968" description="Surface antigen-like protein" evidence="1">
    <location>
        <begin position="47"/>
        <end position="242"/>
    </location>
</feature>
<evidence type="ECO:0000313" key="3">
    <source>
        <dbReference type="Proteomes" id="UP000037923"/>
    </source>
</evidence>
<keyword evidence="3" id="KW-1185">Reference proteome</keyword>
<dbReference type="OMA" id="GAQEVRC"/>
<keyword evidence="1" id="KW-0732">Signal</keyword>
<dbReference type="RefSeq" id="XP_015662053.1">
    <property type="nucleotide sequence ID" value="XM_015798575.1"/>
</dbReference>
<evidence type="ECO:0008006" key="4">
    <source>
        <dbReference type="Google" id="ProtNLM"/>
    </source>
</evidence>
<dbReference type="AlphaFoldDB" id="A0A0N0VGM6"/>